<dbReference type="InterPro" id="IPR019734">
    <property type="entry name" value="TPR_rpt"/>
</dbReference>
<dbReference type="Gene3D" id="3.40.50.11380">
    <property type="match status" value="1"/>
</dbReference>
<evidence type="ECO:0000313" key="12">
    <source>
        <dbReference type="Proteomes" id="UP001303222"/>
    </source>
</evidence>
<dbReference type="PANTHER" id="PTHR44998:SF1">
    <property type="entry name" value="UDP-N-ACETYLGLUCOSAMINE--PEPTIDE N-ACETYLGLUCOSAMINYLTRANSFERASE 110 KDA SUBUNIT"/>
    <property type="match status" value="1"/>
</dbReference>
<sequence length="1667" mass="183030">MTHLVQMHHMVPPSFDHRGSFQAQHGHGHGHSHGQDYFTHHQGFSHYQQEHQGHQQNHQQGHQEGHQPPSNLHEHHLSNLNATPRSFPSRSTQPTLHRITTTFHRPHAPDYSAEHSLRRKTPRGTIDNGYDGSLTHLASGPPPLKQMALPGPSRLFPGIVDPGLSGSSTSSNLQHSVHAGPWPYSIPLTPGSLASATETLSLKSGPVTPLGWGAGPSNVGQGFSAADCNLLAPPIPQFGHYTVSNLQPLLGPGYYNQSMTPGVYSPAALPQPAAYRDGVFPDFRNSFNLGSNYAQPSAVVDSAFVPPNSAIQQSLPQVYGPGHAHSLRLPFSVYPFDDGFSHYSQGPFTPHATYVGGNTQYMNSKPDDSSREGIGEPSSPAHFKDRALHLAHRAYNDLVLYLNHLHHGEGAKPGSRHRIAYPRPPRTLTLLNPQFAAPSTRPDAIGGYPQYSNQSDAASRPLSYTSGHSNLHSLYLDNVNGHQKPGSQGHYYQAKLPKRQHEFTSPPGAAKTALNVLSNLCEQSGWKWVDGMLLGGCLHYALERYDQALEWFRRVLSIDQSHVEAISHMAATLYSMNRPDEAEQHWTQAVKKRPSYLEAVESLVNMLIHRHKSPEAVKVIDFVQRSLRMPSPGSAHDQASETGSEADTASTATVRDSSPDPFLLDGDKTDSPETFFAVTAENSRQPGFGSSGYAIPGSENGRMISIIHAKGNILYSLKNIDGASKAFEEAVLISAGRQVKGLRSLIRLIQSVLNPGSGGMVSPQNPTRKNLSAPLLLPPERAKHIAKLVFATSGGHLPGLQYVVSSSQRRSAVSTTSNALLSLAKILQDAMSNGGSSAGVSQQSPSVGDILALYYLSLSLQESPSTANNVGILLASVQLTASQQVSVPNASTAATIPGIVPGSGLALALAYYQYGLTLDPKHVHLHTNLGSLLKDIGQLDLAISMYEKAVACDGTFDIALTNLANAVKDRGRTNDAIIYYKRAVTSNPDFAEAVCGLSTALNSVCDWRGRGGVLLANGRYDQWHVDENGLPEDVTKLGRGSGLMQRVVDIVAQQLREASAWGCGVLQEQSTMQFMAYLRAARAAVADGSLDLDAELRKWSGRSWEGSRVLRLIERATRATMRSWYRDRYIHGTESASGYARPRLPATLTVPTAPTVLPFHTFTCPLTAKDVRMISQRNALRISCSTLRSSWIPATVYEPPRPPSPQLNVGYVSSDFNNHPLAHLMQSVFGFHDNTRVRAFCYATTASDKSIHRQQIEREAPVFRDVSTWSSDRLVQQIVADGIHILVNLNGYTRGARNEVFAARPAPIQMAFMGFAGTLGAEWCDYLLADTTSVPPSTLRPHRNNLSIEDVFRDEFDAEAEDWVYSENLIYCKDTFFCCDHKQSADGSDERGMTWEEEQRRRWNMRKMLFPNLPDDRIILGNFNQLYKIDPTTFRTWLRILAGVPKAVLWLLRFPELGENNLRRTAKLWAGDEVASRIIFTDVAPKQQHIARARVCDLFLDTPECNAHTTAADVLWSSTPLLTLPRYEYKMCSRMAASILKGALPKNEAGRQAADDLIAGGEYEYENRAIKLANGLTYELVVDGFPMSGNNGAGGASAGGGDGGHDDYRASYYGKPVGRLAELRKLLWESKWTCALFDTRRWVRDLENAYDMAWQRWVDGVGGDIYL</sequence>
<comment type="caution">
    <text evidence="11">The sequence shown here is derived from an EMBL/GenBank/DDBJ whole genome shotgun (WGS) entry which is preliminary data.</text>
</comment>
<organism evidence="11 12">
    <name type="scientific">Pseudoneurospora amorphoporcata</name>
    <dbReference type="NCBI Taxonomy" id="241081"/>
    <lineage>
        <taxon>Eukaryota</taxon>
        <taxon>Fungi</taxon>
        <taxon>Dikarya</taxon>
        <taxon>Ascomycota</taxon>
        <taxon>Pezizomycotina</taxon>
        <taxon>Sordariomycetes</taxon>
        <taxon>Sordariomycetidae</taxon>
        <taxon>Sordariales</taxon>
        <taxon>Sordariaceae</taxon>
        <taxon>Pseudoneurospora</taxon>
    </lineage>
</organism>
<dbReference type="FunFam" id="3.40.50.2000:FF:000110">
    <property type="entry name" value="UDP-N-acetylglucosaminyltransferase protein"/>
    <property type="match status" value="1"/>
</dbReference>
<dbReference type="Proteomes" id="UP001303222">
    <property type="component" value="Unassembled WGS sequence"/>
</dbReference>
<evidence type="ECO:0000256" key="6">
    <source>
        <dbReference type="ARBA" id="ARBA00022737"/>
    </source>
</evidence>
<dbReference type="GO" id="GO:0097363">
    <property type="term" value="F:protein O-acetylglucosaminyltransferase activity"/>
    <property type="evidence" value="ECO:0007669"/>
    <property type="project" value="UniProtKB-EC"/>
</dbReference>
<keyword evidence="6" id="KW-0677">Repeat</keyword>
<dbReference type="SUPFAM" id="SSF48452">
    <property type="entry name" value="TPR-like"/>
    <property type="match status" value="2"/>
</dbReference>
<dbReference type="EC" id="2.4.1.255" evidence="3"/>
<evidence type="ECO:0000256" key="2">
    <source>
        <dbReference type="ARBA" id="ARBA00005386"/>
    </source>
</evidence>
<dbReference type="Pfam" id="PF13844">
    <property type="entry name" value="Glyco_transf_41"/>
    <property type="match status" value="2"/>
</dbReference>
<dbReference type="Gene3D" id="3.40.50.2000">
    <property type="entry name" value="Glycogen Phosphorylase B"/>
    <property type="match status" value="1"/>
</dbReference>
<dbReference type="InterPro" id="IPR011990">
    <property type="entry name" value="TPR-like_helical_dom_sf"/>
</dbReference>
<name>A0AAN6NN95_9PEZI</name>
<evidence type="ECO:0000256" key="1">
    <source>
        <dbReference type="ARBA" id="ARBA00004922"/>
    </source>
</evidence>
<keyword evidence="12" id="KW-1185">Reference proteome</keyword>
<feature type="repeat" description="TPR" evidence="8">
    <location>
        <begin position="529"/>
        <end position="562"/>
    </location>
</feature>
<feature type="repeat" description="TPR" evidence="8">
    <location>
        <begin position="957"/>
        <end position="990"/>
    </location>
</feature>
<proteinExistence type="inferred from homology"/>
<evidence type="ECO:0000256" key="7">
    <source>
        <dbReference type="ARBA" id="ARBA00022803"/>
    </source>
</evidence>
<protein>
    <recommendedName>
        <fullName evidence="3">protein O-GlcNAc transferase</fullName>
        <ecNumber evidence="3">2.4.1.255</ecNumber>
    </recommendedName>
</protein>
<feature type="domain" description="O-GlcNAc transferase C-terminal" evidence="10">
    <location>
        <begin position="1153"/>
        <end position="1394"/>
    </location>
</feature>
<feature type="compositionally biased region" description="Basic and acidic residues" evidence="9">
    <location>
        <begin position="365"/>
        <end position="374"/>
    </location>
</feature>
<evidence type="ECO:0000256" key="5">
    <source>
        <dbReference type="ARBA" id="ARBA00022679"/>
    </source>
</evidence>
<reference evidence="11" key="2">
    <citation type="submission" date="2023-06" db="EMBL/GenBank/DDBJ databases">
        <authorList>
            <consortium name="Lawrence Berkeley National Laboratory"/>
            <person name="Mondo S.J."/>
            <person name="Hensen N."/>
            <person name="Bonometti L."/>
            <person name="Westerberg I."/>
            <person name="Brannstrom I.O."/>
            <person name="Guillou S."/>
            <person name="Cros-Aarteil S."/>
            <person name="Calhoun S."/>
            <person name="Haridas S."/>
            <person name="Kuo A."/>
            <person name="Pangilinan J."/>
            <person name="Riley R."/>
            <person name="Labutti K."/>
            <person name="Andreopoulos B."/>
            <person name="Lipzen A."/>
            <person name="Chen C."/>
            <person name="Yanf M."/>
            <person name="Daum C."/>
            <person name="Ng V."/>
            <person name="Clum A."/>
            <person name="Steindorff A."/>
            <person name="Ohm R."/>
            <person name="Martin F."/>
            <person name="Silar P."/>
            <person name="Natvig D."/>
            <person name="Lalanne C."/>
            <person name="Gautier V."/>
            <person name="Ament-Velasquez S.L."/>
            <person name="Kruys A."/>
            <person name="Hutchinson M.I."/>
            <person name="Powell A.J."/>
            <person name="Barry K."/>
            <person name="Miller A.N."/>
            <person name="Grigoriev I.V."/>
            <person name="Debuchy R."/>
            <person name="Gladieux P."/>
            <person name="Thoren M.H."/>
            <person name="Johannesson H."/>
        </authorList>
    </citation>
    <scope>NUCLEOTIDE SEQUENCE</scope>
    <source>
        <strain evidence="11">CBS 626.80</strain>
    </source>
</reference>
<keyword evidence="7 8" id="KW-0802">TPR repeat</keyword>
<evidence type="ECO:0000256" key="4">
    <source>
        <dbReference type="ARBA" id="ARBA00022676"/>
    </source>
</evidence>
<evidence type="ECO:0000256" key="8">
    <source>
        <dbReference type="PROSITE-ProRule" id="PRU00339"/>
    </source>
</evidence>
<dbReference type="InterPro" id="IPR029489">
    <property type="entry name" value="OGT/SEC/SPY_C"/>
</dbReference>
<feature type="compositionally biased region" description="Polar residues" evidence="9">
    <location>
        <begin position="640"/>
        <end position="656"/>
    </location>
</feature>
<evidence type="ECO:0000313" key="11">
    <source>
        <dbReference type="EMBL" id="KAK3947983.1"/>
    </source>
</evidence>
<gene>
    <name evidence="11" type="ORF">QBC32DRAFT_352711</name>
</gene>
<dbReference type="GO" id="GO:0006493">
    <property type="term" value="P:protein O-linked glycosylation"/>
    <property type="evidence" value="ECO:0007669"/>
    <property type="project" value="TreeGrafter"/>
</dbReference>
<dbReference type="Pfam" id="PF13181">
    <property type="entry name" value="TPR_8"/>
    <property type="match status" value="2"/>
</dbReference>
<dbReference type="PROSITE" id="PS50005">
    <property type="entry name" value="TPR"/>
    <property type="match status" value="2"/>
</dbReference>
<feature type="compositionally biased region" description="Polar residues" evidence="9">
    <location>
        <begin position="78"/>
        <end position="103"/>
    </location>
</feature>
<evidence type="ECO:0000259" key="10">
    <source>
        <dbReference type="Pfam" id="PF13844"/>
    </source>
</evidence>
<feature type="region of interest" description="Disordered" evidence="9">
    <location>
        <begin position="357"/>
        <end position="381"/>
    </location>
</feature>
<evidence type="ECO:0000256" key="3">
    <source>
        <dbReference type="ARBA" id="ARBA00011970"/>
    </source>
</evidence>
<dbReference type="Gene3D" id="1.25.40.10">
    <property type="entry name" value="Tetratricopeptide repeat domain"/>
    <property type="match status" value="3"/>
</dbReference>
<keyword evidence="5 11" id="KW-0808">Transferase</keyword>
<dbReference type="EMBL" id="MU859294">
    <property type="protein sequence ID" value="KAK3947983.1"/>
    <property type="molecule type" value="Genomic_DNA"/>
</dbReference>
<evidence type="ECO:0000256" key="9">
    <source>
        <dbReference type="SAM" id="MobiDB-lite"/>
    </source>
</evidence>
<comment type="pathway">
    <text evidence="1">Protein modification; protein glycosylation.</text>
</comment>
<dbReference type="FunFam" id="1.25.40.10:FF:000552">
    <property type="entry name" value="UDP-N-acetylglucosaminyltransferase (AFU_orthologue AFUA_1G03380)"/>
    <property type="match status" value="1"/>
</dbReference>
<keyword evidence="4" id="KW-0328">Glycosyltransferase</keyword>
<dbReference type="PANTHER" id="PTHR44998">
    <property type="match status" value="1"/>
</dbReference>
<feature type="domain" description="O-GlcNAc transferase C-terminal" evidence="10">
    <location>
        <begin position="1412"/>
        <end position="1578"/>
    </location>
</feature>
<comment type="similarity">
    <text evidence="2">Belongs to the glycosyltransferase 41 family. O-GlcNAc transferase subfamily.</text>
</comment>
<feature type="region of interest" description="Disordered" evidence="9">
    <location>
        <begin position="630"/>
        <end position="669"/>
    </location>
</feature>
<dbReference type="SMART" id="SM00028">
    <property type="entry name" value="TPR"/>
    <property type="match status" value="5"/>
</dbReference>
<accession>A0AAN6NN95</accession>
<dbReference type="FunFam" id="3.40.50.11380:FF:000004">
    <property type="entry name" value="UDP-N-acetylglucosaminyltransferase (AFU_orthologue AFUA_1G03380)"/>
    <property type="match status" value="1"/>
</dbReference>
<feature type="region of interest" description="Disordered" evidence="9">
    <location>
        <begin position="12"/>
        <end position="131"/>
    </location>
</feature>
<reference evidence="11" key="1">
    <citation type="journal article" date="2023" name="Mol. Phylogenet. Evol.">
        <title>Genome-scale phylogeny and comparative genomics of the fungal order Sordariales.</title>
        <authorList>
            <person name="Hensen N."/>
            <person name="Bonometti L."/>
            <person name="Westerberg I."/>
            <person name="Brannstrom I.O."/>
            <person name="Guillou S."/>
            <person name="Cros-Aarteil S."/>
            <person name="Calhoun S."/>
            <person name="Haridas S."/>
            <person name="Kuo A."/>
            <person name="Mondo S."/>
            <person name="Pangilinan J."/>
            <person name="Riley R."/>
            <person name="LaButti K."/>
            <person name="Andreopoulos B."/>
            <person name="Lipzen A."/>
            <person name="Chen C."/>
            <person name="Yan M."/>
            <person name="Daum C."/>
            <person name="Ng V."/>
            <person name="Clum A."/>
            <person name="Steindorff A."/>
            <person name="Ohm R.A."/>
            <person name="Martin F."/>
            <person name="Silar P."/>
            <person name="Natvig D.O."/>
            <person name="Lalanne C."/>
            <person name="Gautier V."/>
            <person name="Ament-Velasquez S.L."/>
            <person name="Kruys A."/>
            <person name="Hutchinson M.I."/>
            <person name="Powell A.J."/>
            <person name="Barry K."/>
            <person name="Miller A.N."/>
            <person name="Grigoriev I.V."/>
            <person name="Debuchy R."/>
            <person name="Gladieux P."/>
            <person name="Hiltunen Thoren M."/>
            <person name="Johannesson H."/>
        </authorList>
    </citation>
    <scope>NUCLEOTIDE SEQUENCE</scope>
    <source>
        <strain evidence="11">CBS 626.80</strain>
    </source>
</reference>